<dbReference type="EMBL" id="JBHSZH010000005">
    <property type="protein sequence ID" value="MFC7080654.1"/>
    <property type="molecule type" value="Genomic_DNA"/>
</dbReference>
<keyword evidence="5" id="KW-0472">Membrane</keyword>
<dbReference type="Proteomes" id="UP001596407">
    <property type="component" value="Unassembled WGS sequence"/>
</dbReference>
<evidence type="ECO:0000313" key="10">
    <source>
        <dbReference type="Proteomes" id="UP001596407"/>
    </source>
</evidence>
<dbReference type="AlphaFoldDB" id="A0ABD5WRF0"/>
<evidence type="ECO:0000256" key="6">
    <source>
        <dbReference type="ARBA" id="ARBA00023288"/>
    </source>
</evidence>
<organism evidence="9 10">
    <name type="scientific">Halorussus caseinilyticus</name>
    <dbReference type="NCBI Taxonomy" id="3034025"/>
    <lineage>
        <taxon>Archaea</taxon>
        <taxon>Methanobacteriati</taxon>
        <taxon>Methanobacteriota</taxon>
        <taxon>Stenosarchaea group</taxon>
        <taxon>Halobacteria</taxon>
        <taxon>Halobacteriales</taxon>
        <taxon>Haladaptataceae</taxon>
        <taxon>Halorussus</taxon>
    </lineage>
</organism>
<keyword evidence="4" id="KW-0732">Signal</keyword>
<feature type="compositionally biased region" description="Acidic residues" evidence="7">
    <location>
        <begin position="38"/>
        <end position="47"/>
    </location>
</feature>
<sequence length="384" mass="39975">MAKIDKGKRQVLKVGGAGLLGTGLAGCLGGGGGGSETTTEESGDETTESSGSDSTTESDSTTTKSDPLNVGMVYATGGLGDNSFNDMAHKGIQKAESDFGTSFKNAEPSSPSDVATLQRKFARSQNYDLISCIGFVQASALKENAKRFGDQNFMVVDTVVERDNVSSYTFKEHQGSFQVGHLAGLLTDMDFSAGGGETNDDLTVGFVGGKEVPLIKKFEAGFKAGVKHANSDVSVRTAYVGAWSDPGKGQSIANSMYDKGADIVYHSAGGSGNGVFKAAQSKGRYAIGVDADQSKSLPKYSNVILASMVKYVDEAVYRSVERTSNGNFDGGSVHSLGLEKNGVAAVYGEDLGSEIPDSVKSKLDASRKKVVAGDIEVPTKPGNV</sequence>
<dbReference type="Gene3D" id="3.40.50.2300">
    <property type="match status" value="2"/>
</dbReference>
<proteinExistence type="inferred from homology"/>
<reference evidence="9 10" key="1">
    <citation type="journal article" date="2019" name="Int. J. Syst. Evol. Microbiol.">
        <title>The Global Catalogue of Microorganisms (GCM) 10K type strain sequencing project: providing services to taxonomists for standard genome sequencing and annotation.</title>
        <authorList>
            <consortium name="The Broad Institute Genomics Platform"/>
            <consortium name="The Broad Institute Genome Sequencing Center for Infectious Disease"/>
            <person name="Wu L."/>
            <person name="Ma J."/>
        </authorList>
    </citation>
    <scope>NUCLEOTIDE SEQUENCE [LARGE SCALE GENOMIC DNA]</scope>
    <source>
        <strain evidence="9 10">DT72</strain>
    </source>
</reference>
<dbReference type="SUPFAM" id="SSF53822">
    <property type="entry name" value="Periplasmic binding protein-like I"/>
    <property type="match status" value="1"/>
</dbReference>
<dbReference type="GO" id="GO:0005886">
    <property type="term" value="C:plasma membrane"/>
    <property type="evidence" value="ECO:0007669"/>
    <property type="project" value="UniProtKB-SubCell"/>
</dbReference>
<dbReference type="PANTHER" id="PTHR34296">
    <property type="entry name" value="TRANSCRIPTIONAL ACTIVATOR PROTEIN MED"/>
    <property type="match status" value="1"/>
</dbReference>
<gene>
    <name evidence="9" type="ORF">ACFQJ6_11555</name>
</gene>
<evidence type="ECO:0000259" key="8">
    <source>
        <dbReference type="Pfam" id="PF02608"/>
    </source>
</evidence>
<dbReference type="InterPro" id="IPR050957">
    <property type="entry name" value="BMP_lipoprotein"/>
</dbReference>
<protein>
    <submittedName>
        <fullName evidence="9">BMP family protein</fullName>
    </submittedName>
</protein>
<dbReference type="GeneID" id="79302688"/>
<dbReference type="Pfam" id="PF02608">
    <property type="entry name" value="Bmp"/>
    <property type="match status" value="1"/>
</dbReference>
<dbReference type="PROSITE" id="PS51257">
    <property type="entry name" value="PROKAR_LIPOPROTEIN"/>
    <property type="match status" value="1"/>
</dbReference>
<dbReference type="RefSeq" id="WP_276281484.1">
    <property type="nucleotide sequence ID" value="NZ_CP119809.1"/>
</dbReference>
<evidence type="ECO:0000256" key="7">
    <source>
        <dbReference type="SAM" id="MobiDB-lite"/>
    </source>
</evidence>
<dbReference type="PANTHER" id="PTHR34296:SF2">
    <property type="entry name" value="ABC TRANSPORTER GUANOSINE-BINDING PROTEIN NUPN"/>
    <property type="match status" value="1"/>
</dbReference>
<feature type="compositionally biased region" description="Gly residues" evidence="7">
    <location>
        <begin position="19"/>
        <end position="35"/>
    </location>
</feature>
<feature type="compositionally biased region" description="Low complexity" evidence="7">
    <location>
        <begin position="48"/>
        <end position="63"/>
    </location>
</feature>
<evidence type="ECO:0000256" key="4">
    <source>
        <dbReference type="ARBA" id="ARBA00022729"/>
    </source>
</evidence>
<evidence type="ECO:0000256" key="2">
    <source>
        <dbReference type="ARBA" id="ARBA00008610"/>
    </source>
</evidence>
<evidence type="ECO:0000256" key="5">
    <source>
        <dbReference type="ARBA" id="ARBA00023136"/>
    </source>
</evidence>
<name>A0ABD5WRF0_9EURY</name>
<keyword evidence="3" id="KW-1003">Cell membrane</keyword>
<keyword evidence="10" id="KW-1185">Reference proteome</keyword>
<evidence type="ECO:0000256" key="3">
    <source>
        <dbReference type="ARBA" id="ARBA00022475"/>
    </source>
</evidence>
<dbReference type="CDD" id="cd06354">
    <property type="entry name" value="PBP1_PrnA-like"/>
    <property type="match status" value="1"/>
</dbReference>
<feature type="region of interest" description="Disordered" evidence="7">
    <location>
        <begin position="19"/>
        <end position="70"/>
    </location>
</feature>
<dbReference type="InterPro" id="IPR003760">
    <property type="entry name" value="PnrA-like"/>
</dbReference>
<keyword evidence="6" id="KW-0449">Lipoprotein</keyword>
<evidence type="ECO:0000256" key="1">
    <source>
        <dbReference type="ARBA" id="ARBA00004193"/>
    </source>
</evidence>
<accession>A0ABD5WRF0</accession>
<comment type="caution">
    <text evidence="9">The sequence shown here is derived from an EMBL/GenBank/DDBJ whole genome shotgun (WGS) entry which is preliminary data.</text>
</comment>
<evidence type="ECO:0000313" key="9">
    <source>
        <dbReference type="EMBL" id="MFC7080654.1"/>
    </source>
</evidence>
<feature type="domain" description="ABC transporter substrate-binding protein PnrA-like" evidence="8">
    <location>
        <begin position="70"/>
        <end position="378"/>
    </location>
</feature>
<dbReference type="InterPro" id="IPR028082">
    <property type="entry name" value="Peripla_BP_I"/>
</dbReference>
<comment type="subcellular location">
    <subcellularLocation>
        <location evidence="1">Cell membrane</location>
        <topology evidence="1">Lipid-anchor</topology>
    </subcellularLocation>
</comment>
<comment type="similarity">
    <text evidence="2">Belongs to the BMP lipoprotein family.</text>
</comment>